<keyword evidence="1" id="KW-0812">Transmembrane</keyword>
<feature type="transmembrane region" description="Helical" evidence="1">
    <location>
        <begin position="89"/>
        <end position="110"/>
    </location>
</feature>
<keyword evidence="1" id="KW-1133">Transmembrane helix</keyword>
<organism evidence="2 3">
    <name type="scientific">Candidatus Doudnabacteria bacterium RIFCSPLOWO2_01_FULL_44_21</name>
    <dbReference type="NCBI Taxonomy" id="1817841"/>
    <lineage>
        <taxon>Bacteria</taxon>
        <taxon>Candidatus Doudnaibacteriota</taxon>
    </lineage>
</organism>
<keyword evidence="1" id="KW-0472">Membrane</keyword>
<comment type="caution">
    <text evidence="2">The sequence shown here is derived from an EMBL/GenBank/DDBJ whole genome shotgun (WGS) entry which is preliminary data.</text>
</comment>
<feature type="transmembrane region" description="Helical" evidence="1">
    <location>
        <begin position="49"/>
        <end position="77"/>
    </location>
</feature>
<gene>
    <name evidence="2" type="ORF">A3B10_03655</name>
</gene>
<dbReference type="Proteomes" id="UP000177281">
    <property type="component" value="Unassembled WGS sequence"/>
</dbReference>
<proteinExistence type="predicted"/>
<dbReference type="AlphaFoldDB" id="A0A1F5PY60"/>
<feature type="transmembrane region" description="Helical" evidence="1">
    <location>
        <begin position="122"/>
        <end position="140"/>
    </location>
</feature>
<evidence type="ECO:0000313" key="3">
    <source>
        <dbReference type="Proteomes" id="UP000177281"/>
    </source>
</evidence>
<sequence>MLPPNFRRLIILSFLVVLIFGLALALKNIPGSATWVWQISNQGKFLLPLVGVAALVDSINPCAFSVLLVSLIFLFSLGQSHRRIFSMGLSYIFGIFVVYLLIGLGILQALHIFNVPHFMSKLAAGLLILFGAINVLEVWFPNFPLHFRIPASAHAKMNELLKTVSIPGMFLLGALVGACEFPCTGGPYLIVIGLLHDTKTYWQGVGYLLLYNLIFILPLLAIMFLASNQTMVEKIKIFQRSNSKLLKIGGGLLMIALAFIILNL</sequence>
<reference evidence="2 3" key="1">
    <citation type="journal article" date="2016" name="Nat. Commun.">
        <title>Thousands of microbial genomes shed light on interconnected biogeochemical processes in an aquifer system.</title>
        <authorList>
            <person name="Anantharaman K."/>
            <person name="Brown C.T."/>
            <person name="Hug L.A."/>
            <person name="Sharon I."/>
            <person name="Castelle C.J."/>
            <person name="Probst A.J."/>
            <person name="Thomas B.C."/>
            <person name="Singh A."/>
            <person name="Wilkins M.J."/>
            <person name="Karaoz U."/>
            <person name="Brodie E.L."/>
            <person name="Williams K.H."/>
            <person name="Hubbard S.S."/>
            <person name="Banfield J.F."/>
        </authorList>
    </citation>
    <scope>NUCLEOTIDE SEQUENCE [LARGE SCALE GENOMIC DNA]</scope>
</reference>
<protein>
    <submittedName>
        <fullName evidence="2">Uncharacterized protein</fullName>
    </submittedName>
</protein>
<name>A0A1F5PY60_9BACT</name>
<feature type="transmembrane region" description="Helical" evidence="1">
    <location>
        <begin position="201"/>
        <end position="225"/>
    </location>
</feature>
<evidence type="ECO:0000313" key="2">
    <source>
        <dbReference type="EMBL" id="OGE94859.1"/>
    </source>
</evidence>
<dbReference type="PANTHER" id="PTHR31272">
    <property type="entry name" value="CYTOCHROME C-TYPE BIOGENESIS PROTEIN HI_1454-RELATED"/>
    <property type="match status" value="1"/>
</dbReference>
<dbReference type="EMBL" id="MFFB01000007">
    <property type="protein sequence ID" value="OGE94859.1"/>
    <property type="molecule type" value="Genomic_DNA"/>
</dbReference>
<dbReference type="InterPro" id="IPR051790">
    <property type="entry name" value="Cytochrome_c-biogenesis_DsbD"/>
</dbReference>
<evidence type="ECO:0000256" key="1">
    <source>
        <dbReference type="SAM" id="Phobius"/>
    </source>
</evidence>
<accession>A0A1F5PY60</accession>
<feature type="transmembrane region" description="Helical" evidence="1">
    <location>
        <begin position="245"/>
        <end position="262"/>
    </location>
</feature>
<dbReference type="STRING" id="1817841.A3B10_03655"/>
<feature type="transmembrane region" description="Helical" evidence="1">
    <location>
        <begin position="170"/>
        <end position="195"/>
    </location>
</feature>
<dbReference type="PANTHER" id="PTHR31272:SF9">
    <property type="entry name" value="BLL1027 PROTEIN"/>
    <property type="match status" value="1"/>
</dbReference>